<feature type="region of interest" description="Disordered" evidence="1">
    <location>
        <begin position="971"/>
        <end position="993"/>
    </location>
</feature>
<feature type="transmembrane region" description="Helical" evidence="2">
    <location>
        <begin position="1319"/>
        <end position="1342"/>
    </location>
</feature>
<keyword evidence="4" id="KW-1185">Reference proteome</keyword>
<protein>
    <submittedName>
        <fullName evidence="3">Uncharacterized protein</fullName>
    </submittedName>
</protein>
<comment type="caution">
    <text evidence="3">The sequence shown here is derived from an EMBL/GenBank/DDBJ whole genome shotgun (WGS) entry which is preliminary data.</text>
</comment>
<keyword evidence="2" id="KW-0812">Transmembrane</keyword>
<organism evidence="3 4">
    <name type="scientific">Mycoplasma zalophidermidis</name>
    <dbReference type="NCBI Taxonomy" id="398174"/>
    <lineage>
        <taxon>Bacteria</taxon>
        <taxon>Bacillati</taxon>
        <taxon>Mycoplasmatota</taxon>
        <taxon>Mollicutes</taxon>
        <taxon>Mycoplasmataceae</taxon>
        <taxon>Mycoplasma</taxon>
    </lineage>
</organism>
<evidence type="ECO:0000313" key="3">
    <source>
        <dbReference type="EMBL" id="MBU4693427.1"/>
    </source>
</evidence>
<reference evidence="3" key="1">
    <citation type="submission" date="2021-06" db="EMBL/GenBank/DDBJ databases">
        <title>Novel Mycoplasma species detected in California sea lions (Zalophus californianus) from the USA.</title>
        <authorList>
            <person name="Volokhov D.V."/>
            <person name="Furtak V.A."/>
            <person name="Zagorodnyaya T.A."/>
        </authorList>
    </citation>
    <scope>NUCLEOTIDE SEQUENCE [LARGE SCALE GENOMIC DNA]</scope>
    <source>
        <strain evidence="3">CSL 4779</strain>
    </source>
</reference>
<proteinExistence type="predicted"/>
<evidence type="ECO:0000256" key="2">
    <source>
        <dbReference type="SAM" id="Phobius"/>
    </source>
</evidence>
<dbReference type="NCBIfam" id="NF045892">
    <property type="entry name" value="ICE_Mbov_0399"/>
    <property type="match status" value="1"/>
</dbReference>
<keyword evidence="2" id="KW-1133">Transmembrane helix</keyword>
<keyword evidence="2" id="KW-0472">Membrane</keyword>
<dbReference type="RefSeq" id="WP_216567743.1">
    <property type="nucleotide sequence ID" value="NZ_JAHMHK010000001.1"/>
</dbReference>
<gene>
    <name evidence="3" type="ORF">KQ878_00815</name>
</gene>
<name>A0ABS6DRB4_9MOLU</name>
<accession>A0ABS6DRB4</accession>
<evidence type="ECO:0000256" key="1">
    <source>
        <dbReference type="SAM" id="MobiDB-lite"/>
    </source>
</evidence>
<dbReference type="Proteomes" id="UP000812267">
    <property type="component" value="Unassembled WGS sequence"/>
</dbReference>
<sequence length="1352" mass="156540">MRKRKLILGGLSVPVLVSLPIFMVAAKNEQLPIDWQKNSYVDDIREFVFNSKNVLFKMDSRELLDSNYNGVFFGEYLNLIRETGKMISKPTDYQEISDSQTYFYKGYKLHTNINFQKIRKIYDNLINSNISTNEKNILRSQWNTLFNDVVNKDDALVEIELINDELIWVDEEYYDEEEDYYTGQVWNTHHHSTDAISGDEKVYSLKVRVKSKFVNRNVEKHYNKLWNEALSVVNDEIVLDTDTGGNLMTNPLEGTNQKSNKYNLNKYFETLNNKLKDKNNSLVLSYKISSEDTTKNSIDVYVKDTKTQSKNTGSKLLKSNIKIKYRATKWLENAKMDERLKINLGKYINFEDYDTELVDDVLVRAKNDKAIGNYGNTYYAGRWVAHTPLSVNFNTTLSENEVLIINGKKVDVLDQTFFKNLKDNRLNASDNSRVLDFDADPYSEINEKNSHKLNEYKIQIIQYEPNSGNAEGNIKLIYNKIIEINSRSSKMDFKWYAWDPENNPHQKLLIEKYVKEANGEYKKDSAGNLIDNPMYDASIDPKTGTKKQLVWFDLKQFEGEPIFIDNKYETFANWSSFPEWNDEIDEEYYADTKLPYKSRTLFRPGWDRDKPSGFIAEAVVLGKGGLKEVIGETENFTLFKLEKAKSHNNKYLLKYSNTNTINSIDQIKETGESSYFSTSGIWLFVSNAPNSISNFKLILIQEPGEKNSDSKNPPNSYFTDNVVLDSGQIQPLWKTTTGASFYNYLISVGLTDKEIYKLNYEDAMEYYKGYIERLYYRDYFNSYISIAPTLKTIADDKFSVDEFANRYKNTKLAEVELLSDFTNKDKVNISKVEINPDKSGAFIYFNLNTVEEIYMLNQNPIFMKIKFKDIEPTNNQIINLELNRQYFIDTAKHNYIKDFMAQIWQNKKSWFSGLTEEEFNKLNFTTDFSYLTKLLTIKVELVKPDSNITIMPYKIFSIPLNVFKKSEIDNFDEDKKKNPNHNSANDEDEPNKSQTKANIFANITLKTIELNGLNDVNEIKNFIISEIKKQIKGLELDKDYQIKNLDSVAFEMSVPQIRPSDNKYIHNAILVIEAINGRGILYGKVNNIVFHVFEHEINLKEIEIADFSFEAGNLSEIREKITRYTYEKLLQRGLILGQDVEISNLENAVRNLAKGKGFKQAVVIKGINRKVVNLTSYNALNNAKIVVDDNGKEFLFDLMSIKTKKFSYKENVLSKLRDKVIADINEYLQKTYDIKYGIDWDLDLNELNNSLRLLTNEKNILKSIQIKIRPIAGSSENAAEFTIENILNSSVIDDLDDVVVELPNINNDIQKQKAKNKKLLISILAPLGLITLGIGIALGWFIKVRYFDKKIK</sequence>
<dbReference type="EMBL" id="JAHMHK010000001">
    <property type="protein sequence ID" value="MBU4693427.1"/>
    <property type="molecule type" value="Genomic_DNA"/>
</dbReference>
<evidence type="ECO:0000313" key="4">
    <source>
        <dbReference type="Proteomes" id="UP000812267"/>
    </source>
</evidence>